<dbReference type="AlphaFoldDB" id="A0AAI8W053"/>
<feature type="compositionally biased region" description="Polar residues" evidence="1">
    <location>
        <begin position="44"/>
        <end position="55"/>
    </location>
</feature>
<evidence type="ECO:0000313" key="4">
    <source>
        <dbReference type="Proteomes" id="UP001295740"/>
    </source>
</evidence>
<accession>A0AAI8W053</accession>
<feature type="region of interest" description="Disordered" evidence="1">
    <location>
        <begin position="1"/>
        <end position="87"/>
    </location>
</feature>
<evidence type="ECO:0000313" key="3">
    <source>
        <dbReference type="EMBL" id="CAJ2514289.1"/>
    </source>
</evidence>
<organism evidence="3 4">
    <name type="scientific">Anthostomella pinea</name>
    <dbReference type="NCBI Taxonomy" id="933095"/>
    <lineage>
        <taxon>Eukaryota</taxon>
        <taxon>Fungi</taxon>
        <taxon>Dikarya</taxon>
        <taxon>Ascomycota</taxon>
        <taxon>Pezizomycotina</taxon>
        <taxon>Sordariomycetes</taxon>
        <taxon>Xylariomycetidae</taxon>
        <taxon>Xylariales</taxon>
        <taxon>Xylariaceae</taxon>
        <taxon>Anthostomella</taxon>
    </lineage>
</organism>
<dbReference type="Pfam" id="PF20516">
    <property type="entry name" value="PDDEXK_12"/>
    <property type="match status" value="1"/>
</dbReference>
<sequence length="423" mass="46624">MARKMARDPMVVTKEAVLDTPDNAATPRPNRLLPERTRSELLYTPTSSDKASTSIGDGRDRDVFSDTSSMSKRSGRSSPTKREAAMRSANELRLQRISLDELAALLSVERATISLVEDLSAIRQKIGILPGELKTLFESQKKIADPLNDAMFASSSNTSEKDLEYQHRRLLRICKSTVDCNNPARPVHEAEWNDKVHSSILELALNESDSDASESLVFRNVTDARIAIPFRDRSALLRDNMVDYGIFLAPPAASSLEDQIFSFINSSRSFTQLNALESFEVDRPLAIAIETKRSRGGDANAPSQLANFARAHYRLCRYLFPASKQNIGSSGGSGTEPQSSGPVKPTGSALMLPLIEVHGPSWRINFAVLDVDRDLVSSDLAMGSTDQMSDCYVLLQSLRRLAKWADSECVAWWTGRLQGIGQG</sequence>
<name>A0AAI8W053_9PEZI</name>
<gene>
    <name evidence="3" type="ORF">KHLLAP_LOCUS14757</name>
</gene>
<dbReference type="InterPro" id="IPR046797">
    <property type="entry name" value="PDDEXK_12"/>
</dbReference>
<evidence type="ECO:0000259" key="2">
    <source>
        <dbReference type="Pfam" id="PF20516"/>
    </source>
</evidence>
<proteinExistence type="predicted"/>
<protein>
    <submittedName>
        <fullName evidence="3">Uu.00g024080.m01.CDS01</fullName>
    </submittedName>
</protein>
<reference evidence="3" key="1">
    <citation type="submission" date="2023-10" db="EMBL/GenBank/DDBJ databases">
        <authorList>
            <person name="Hackl T."/>
        </authorList>
    </citation>
    <scope>NUCLEOTIDE SEQUENCE</scope>
</reference>
<feature type="compositionally biased region" description="Low complexity" evidence="1">
    <location>
        <begin position="65"/>
        <end position="78"/>
    </location>
</feature>
<evidence type="ECO:0000256" key="1">
    <source>
        <dbReference type="SAM" id="MobiDB-lite"/>
    </source>
</evidence>
<dbReference type="Proteomes" id="UP001295740">
    <property type="component" value="Unassembled WGS sequence"/>
</dbReference>
<feature type="domain" description="PD-(D/E)XK nuclease-like" evidence="2">
    <location>
        <begin position="144"/>
        <end position="409"/>
    </location>
</feature>
<comment type="caution">
    <text evidence="3">The sequence shown here is derived from an EMBL/GenBank/DDBJ whole genome shotgun (WGS) entry which is preliminary data.</text>
</comment>
<dbReference type="EMBL" id="CAUWAG010000020">
    <property type="protein sequence ID" value="CAJ2514289.1"/>
    <property type="molecule type" value="Genomic_DNA"/>
</dbReference>
<keyword evidence="4" id="KW-1185">Reference proteome</keyword>